<organism evidence="2 3">
    <name type="scientific">Candidatus Coatesbacteria bacterium RBG_13_66_14</name>
    <dbReference type="NCBI Taxonomy" id="1817816"/>
    <lineage>
        <taxon>Bacteria</taxon>
        <taxon>Candidatus Coatesiibacteriota</taxon>
    </lineage>
</organism>
<accession>A0A1F5FFU6</accession>
<dbReference type="STRING" id="1817816.A2Y64_06525"/>
<evidence type="ECO:0000313" key="3">
    <source>
        <dbReference type="Proteomes" id="UP000177187"/>
    </source>
</evidence>
<comment type="caution">
    <text evidence="2">The sequence shown here is derived from an EMBL/GenBank/DDBJ whole genome shotgun (WGS) entry which is preliminary data.</text>
</comment>
<proteinExistence type="predicted"/>
<evidence type="ECO:0000259" key="1">
    <source>
        <dbReference type="PROSITE" id="PS51186"/>
    </source>
</evidence>
<dbReference type="Proteomes" id="UP000177187">
    <property type="component" value="Unassembled WGS sequence"/>
</dbReference>
<name>A0A1F5FFU6_9BACT</name>
<feature type="domain" description="N-acetyltransferase" evidence="1">
    <location>
        <begin position="3"/>
        <end position="151"/>
    </location>
</feature>
<sequence>MDYRIEPLTPERFDDYVKPCWVPGEELEEGARLKRELVTRQLAEGFIGRILYVEGNPVGIAEALPLEIAPFKIAGRDTAVLHCVWVKPDWQGRGLARALIGEVRRAAHPGALAVFGFDYAGFMPAEFFLHLGFAELEERDRIKLLYIRPEGAPSDEPPRITWLPRNYRPALKPGKLVVEVFVDHHCPYAALIASRVVSAARELDPERIEVLVHDVSLRSDTLRLGKSLGVFANGEELFLGPLPRDEVLELLRVKLESLE</sequence>
<reference evidence="2 3" key="1">
    <citation type="journal article" date="2016" name="Nat. Commun.">
        <title>Thousands of microbial genomes shed light on interconnected biogeochemical processes in an aquifer system.</title>
        <authorList>
            <person name="Anantharaman K."/>
            <person name="Brown C.T."/>
            <person name="Hug L.A."/>
            <person name="Sharon I."/>
            <person name="Castelle C.J."/>
            <person name="Probst A.J."/>
            <person name="Thomas B.C."/>
            <person name="Singh A."/>
            <person name="Wilkins M.J."/>
            <person name="Karaoz U."/>
            <person name="Brodie E.L."/>
            <person name="Williams K.H."/>
            <person name="Hubbard S.S."/>
            <person name="Banfield J.F."/>
        </authorList>
    </citation>
    <scope>NUCLEOTIDE SEQUENCE [LARGE SCALE GENOMIC DNA]</scope>
</reference>
<dbReference type="Gene3D" id="3.40.630.30">
    <property type="match status" value="1"/>
</dbReference>
<dbReference type="AlphaFoldDB" id="A0A1F5FFU6"/>
<dbReference type="Pfam" id="PF00583">
    <property type="entry name" value="Acetyltransf_1"/>
    <property type="match status" value="1"/>
</dbReference>
<dbReference type="GO" id="GO:0016747">
    <property type="term" value="F:acyltransferase activity, transferring groups other than amino-acyl groups"/>
    <property type="evidence" value="ECO:0007669"/>
    <property type="project" value="InterPro"/>
</dbReference>
<dbReference type="EMBL" id="MFAF01000032">
    <property type="protein sequence ID" value="OGD78538.1"/>
    <property type="molecule type" value="Genomic_DNA"/>
</dbReference>
<gene>
    <name evidence="2" type="ORF">A2Y64_06525</name>
</gene>
<evidence type="ECO:0000313" key="2">
    <source>
        <dbReference type="EMBL" id="OGD78538.1"/>
    </source>
</evidence>
<protein>
    <recommendedName>
        <fullName evidence="1">N-acetyltransferase domain-containing protein</fullName>
    </recommendedName>
</protein>
<dbReference type="InterPro" id="IPR036249">
    <property type="entry name" value="Thioredoxin-like_sf"/>
</dbReference>
<dbReference type="InterPro" id="IPR000182">
    <property type="entry name" value="GNAT_dom"/>
</dbReference>
<dbReference type="InterPro" id="IPR016181">
    <property type="entry name" value="Acyl_CoA_acyltransferase"/>
</dbReference>
<dbReference type="SUPFAM" id="SSF52833">
    <property type="entry name" value="Thioredoxin-like"/>
    <property type="match status" value="1"/>
</dbReference>
<dbReference type="SUPFAM" id="SSF55729">
    <property type="entry name" value="Acyl-CoA N-acyltransferases (Nat)"/>
    <property type="match status" value="1"/>
</dbReference>
<dbReference type="PROSITE" id="PS51186">
    <property type="entry name" value="GNAT"/>
    <property type="match status" value="1"/>
</dbReference>
<dbReference type="CDD" id="cd04301">
    <property type="entry name" value="NAT_SF"/>
    <property type="match status" value="1"/>
</dbReference>